<feature type="compositionally biased region" description="Low complexity" evidence="1">
    <location>
        <begin position="196"/>
        <end position="219"/>
    </location>
</feature>
<protein>
    <recommendedName>
        <fullName evidence="2">USP domain-containing protein</fullName>
    </recommendedName>
</protein>
<feature type="compositionally biased region" description="Basic and acidic residues" evidence="1">
    <location>
        <begin position="255"/>
        <end position="278"/>
    </location>
</feature>
<keyword evidence="4" id="KW-1185">Reference proteome</keyword>
<feature type="region of interest" description="Disordered" evidence="1">
    <location>
        <begin position="59"/>
        <end position="143"/>
    </location>
</feature>
<dbReference type="GO" id="GO:0004843">
    <property type="term" value="F:cysteine-type deubiquitinase activity"/>
    <property type="evidence" value="ECO:0007669"/>
    <property type="project" value="InterPro"/>
</dbReference>
<dbReference type="InterPro" id="IPR038765">
    <property type="entry name" value="Papain-like_cys_pep_sf"/>
</dbReference>
<dbReference type="PANTHER" id="PTHR24006">
    <property type="entry name" value="UBIQUITIN CARBOXYL-TERMINAL HYDROLASE"/>
    <property type="match status" value="1"/>
</dbReference>
<dbReference type="KEGG" id="bfu:BCIN_02g02280"/>
<proteinExistence type="predicted"/>
<gene>
    <name evidence="3" type="ORF">BCIN_02g02280</name>
</gene>
<dbReference type="Pfam" id="PF00443">
    <property type="entry name" value="UCH"/>
    <property type="match status" value="1"/>
</dbReference>
<name>A0A384J8M7_BOTFB</name>
<feature type="region of interest" description="Disordered" evidence="1">
    <location>
        <begin position="304"/>
        <end position="364"/>
    </location>
</feature>
<feature type="domain" description="USP" evidence="2">
    <location>
        <begin position="388"/>
        <end position="686"/>
    </location>
</feature>
<feature type="compositionally biased region" description="Basic residues" evidence="1">
    <location>
        <begin position="59"/>
        <end position="68"/>
    </location>
</feature>
<evidence type="ECO:0000313" key="3">
    <source>
        <dbReference type="EMBL" id="ATZ46883.1"/>
    </source>
</evidence>
<reference evidence="3 4" key="1">
    <citation type="journal article" date="2011" name="PLoS Genet.">
        <title>Genomic analysis of the necrotrophic fungal pathogens Sclerotinia sclerotiorum and Botrytis cinerea.</title>
        <authorList>
            <person name="Amselem J."/>
            <person name="Cuomo C.A."/>
            <person name="van Kan J.A."/>
            <person name="Viaud M."/>
            <person name="Benito E.P."/>
            <person name="Couloux A."/>
            <person name="Coutinho P.M."/>
            <person name="de Vries R.P."/>
            <person name="Dyer P.S."/>
            <person name="Fillinger S."/>
            <person name="Fournier E."/>
            <person name="Gout L."/>
            <person name="Hahn M."/>
            <person name="Kohn L."/>
            <person name="Lapalu N."/>
            <person name="Plummer K.M."/>
            <person name="Pradier J.M."/>
            <person name="Quevillon E."/>
            <person name="Sharon A."/>
            <person name="Simon A."/>
            <person name="ten Have A."/>
            <person name="Tudzynski B."/>
            <person name="Tudzynski P."/>
            <person name="Wincker P."/>
            <person name="Andrew M."/>
            <person name="Anthouard V."/>
            <person name="Beever R.E."/>
            <person name="Beffa R."/>
            <person name="Benoit I."/>
            <person name="Bouzid O."/>
            <person name="Brault B."/>
            <person name="Chen Z."/>
            <person name="Choquer M."/>
            <person name="Collemare J."/>
            <person name="Cotton P."/>
            <person name="Danchin E.G."/>
            <person name="Da Silva C."/>
            <person name="Gautier A."/>
            <person name="Giraud C."/>
            <person name="Giraud T."/>
            <person name="Gonzalez C."/>
            <person name="Grossetete S."/>
            <person name="Guldener U."/>
            <person name="Henrissat B."/>
            <person name="Howlett B.J."/>
            <person name="Kodira C."/>
            <person name="Kretschmer M."/>
            <person name="Lappartient A."/>
            <person name="Leroch M."/>
            <person name="Levis C."/>
            <person name="Mauceli E."/>
            <person name="Neuveglise C."/>
            <person name="Oeser B."/>
            <person name="Pearson M."/>
            <person name="Poulain J."/>
            <person name="Poussereau N."/>
            <person name="Quesneville H."/>
            <person name="Rascle C."/>
            <person name="Schumacher J."/>
            <person name="Segurens B."/>
            <person name="Sexton A."/>
            <person name="Silva E."/>
            <person name="Sirven C."/>
            <person name="Soanes D.M."/>
            <person name="Talbot N.J."/>
            <person name="Templeton M."/>
            <person name="Yandava C."/>
            <person name="Yarden O."/>
            <person name="Zeng Q."/>
            <person name="Rollins J.A."/>
            <person name="Lebrun M.H."/>
            <person name="Dickman M."/>
        </authorList>
    </citation>
    <scope>NUCLEOTIDE SEQUENCE [LARGE SCALE GENOMIC DNA]</scope>
    <source>
        <strain evidence="3 4">B05.10</strain>
    </source>
</reference>
<dbReference type="VEuPathDB" id="FungiDB:Bcin02g02280"/>
<accession>A0A384J8M7</accession>
<dbReference type="OMA" id="FRRITHI"/>
<dbReference type="SUPFAM" id="SSF54001">
    <property type="entry name" value="Cysteine proteinases"/>
    <property type="match status" value="1"/>
</dbReference>
<evidence type="ECO:0000256" key="1">
    <source>
        <dbReference type="SAM" id="MobiDB-lite"/>
    </source>
</evidence>
<dbReference type="EMBL" id="CP009806">
    <property type="protein sequence ID" value="ATZ46883.1"/>
    <property type="molecule type" value="Genomic_DNA"/>
</dbReference>
<dbReference type="CDD" id="cd02257">
    <property type="entry name" value="Peptidase_C19"/>
    <property type="match status" value="1"/>
</dbReference>
<dbReference type="Proteomes" id="UP000001798">
    <property type="component" value="Chromosome 2"/>
</dbReference>
<dbReference type="RefSeq" id="XP_001558874.1">
    <property type="nucleotide sequence ID" value="XM_001558824.2"/>
</dbReference>
<feature type="compositionally biased region" description="Basic and acidic residues" evidence="1">
    <location>
        <begin position="352"/>
        <end position="364"/>
    </location>
</feature>
<feature type="region of interest" description="Disordered" evidence="1">
    <location>
        <begin position="196"/>
        <end position="278"/>
    </location>
</feature>
<sequence length="688" mass="75750">METKILKMYKTPLFPSFDSSNTPAYNYTGAFKYNPRSLLMKNPRQNRLYAQYFAQSKNYRRRSVRNRKMSSPARSASSSTSSSKSSVSPPPSTRSSISHPAAKSNSRSKASVSPPRKISASPPPIKAAETTAHVKKVDPPSPEAFASVPCSITSVFPRENPFSPSFLSRNPEYIATSSVSSLPVMGSQITHLSFVSSTSSKLPPSPTPSSAVSASARTPLPSSSSPAINEIPLPSPPTSAVSAPSEPAVSLLNKPRPDDKNEITTKLDPLKEAPSEAKKNHITIKSVDPLKSYSVAKDEKIVAKSGVPKRLRPDDENEGTAARSESLKKRRIAKASKVATEKATTPKPVAKLSKEELEKARSDSLRKRRYLASKVRNDSSRMPSNAQRGLSNVTGYACYRNSLLQGLLHLPKFFNFLIDQHPVETCEISKRDCLACSLSLLSSKYWAVDVPSKDITPILRKLEVQCKRLGWYPGPSGQGDPHEQITWMLEKIEKQIKASSVASMQSIMQLVLSSRIKCDHCNNVSVGDLQDELALSIPLKPRIRNGSVSSYLHKYLDETIEGYKCEKCKVTGDVHRVQSISHAPDILFVQLKRFGYDGRKDKLAIPIDHTLDLSPYRDPSGSKDSMEYELVASVSHSGSLDYGHYTCDARGPDGRWSCFNDAHYNATTLAKALGGNQPYMLLYQRKQT</sequence>
<evidence type="ECO:0000313" key="4">
    <source>
        <dbReference type="Proteomes" id="UP000001798"/>
    </source>
</evidence>
<dbReference type="AlphaFoldDB" id="A0A384J8M7"/>
<dbReference type="GO" id="GO:0005634">
    <property type="term" value="C:nucleus"/>
    <property type="evidence" value="ECO:0007669"/>
    <property type="project" value="TreeGrafter"/>
</dbReference>
<evidence type="ECO:0000259" key="2">
    <source>
        <dbReference type="PROSITE" id="PS50235"/>
    </source>
</evidence>
<dbReference type="InterPro" id="IPR028889">
    <property type="entry name" value="USP"/>
</dbReference>
<feature type="compositionally biased region" description="Low complexity" evidence="1">
    <location>
        <begin position="70"/>
        <end position="98"/>
    </location>
</feature>
<dbReference type="GO" id="GO:0016579">
    <property type="term" value="P:protein deubiquitination"/>
    <property type="evidence" value="ECO:0007669"/>
    <property type="project" value="InterPro"/>
</dbReference>
<dbReference type="GO" id="GO:0005829">
    <property type="term" value="C:cytosol"/>
    <property type="evidence" value="ECO:0007669"/>
    <property type="project" value="TreeGrafter"/>
</dbReference>
<reference evidence="3 4" key="2">
    <citation type="journal article" date="2012" name="Eukaryot. Cell">
        <title>Genome update of Botrytis cinerea strains B05.10 and T4.</title>
        <authorList>
            <person name="Staats M."/>
            <person name="van Kan J.A."/>
        </authorList>
    </citation>
    <scope>NUCLEOTIDE SEQUENCE [LARGE SCALE GENOMIC DNA]</scope>
    <source>
        <strain evidence="3 4">B05.10</strain>
    </source>
</reference>
<dbReference type="Gene3D" id="3.90.70.10">
    <property type="entry name" value="Cysteine proteinases"/>
    <property type="match status" value="1"/>
</dbReference>
<feature type="compositionally biased region" description="Low complexity" evidence="1">
    <location>
        <begin position="238"/>
        <end position="251"/>
    </location>
</feature>
<dbReference type="OrthoDB" id="289038at2759"/>
<organism evidence="3 4">
    <name type="scientific">Botryotinia fuckeliana (strain B05.10)</name>
    <name type="common">Noble rot fungus</name>
    <name type="synonym">Botrytis cinerea</name>
    <dbReference type="NCBI Taxonomy" id="332648"/>
    <lineage>
        <taxon>Eukaryota</taxon>
        <taxon>Fungi</taxon>
        <taxon>Dikarya</taxon>
        <taxon>Ascomycota</taxon>
        <taxon>Pezizomycotina</taxon>
        <taxon>Leotiomycetes</taxon>
        <taxon>Helotiales</taxon>
        <taxon>Sclerotiniaceae</taxon>
        <taxon>Botrytis</taxon>
    </lineage>
</organism>
<dbReference type="InterPro" id="IPR050164">
    <property type="entry name" value="Peptidase_C19"/>
</dbReference>
<reference evidence="3 4" key="3">
    <citation type="journal article" date="2017" name="Mol. Plant Pathol.">
        <title>A gapless genome sequence of the fungus Botrytis cinerea.</title>
        <authorList>
            <person name="Van Kan J.A."/>
            <person name="Stassen J.H."/>
            <person name="Mosbach A."/>
            <person name="Van Der Lee T.A."/>
            <person name="Faino L."/>
            <person name="Farmer A.D."/>
            <person name="Papasotiriou D.G."/>
            <person name="Zhou S."/>
            <person name="Seidl M.F."/>
            <person name="Cottam E."/>
            <person name="Edel D."/>
            <person name="Hahn M."/>
            <person name="Schwartz D.C."/>
            <person name="Dietrich R.A."/>
            <person name="Widdison S."/>
            <person name="Scalliet G."/>
        </authorList>
    </citation>
    <scope>NUCLEOTIDE SEQUENCE [LARGE SCALE GENOMIC DNA]</scope>
    <source>
        <strain evidence="3 4">B05.10</strain>
    </source>
</reference>
<dbReference type="InterPro" id="IPR001394">
    <property type="entry name" value="Peptidase_C19_UCH"/>
</dbReference>
<dbReference type="PROSITE" id="PS50235">
    <property type="entry name" value="USP_3"/>
    <property type="match status" value="1"/>
</dbReference>
<dbReference type="GeneID" id="5439482"/>